<keyword evidence="5" id="KW-0677">Repeat</keyword>
<dbReference type="Pfam" id="PF04158">
    <property type="entry name" value="Sof1"/>
    <property type="match status" value="1"/>
</dbReference>
<feature type="domain" description="Sof1-like protein" evidence="11">
    <location>
        <begin position="358"/>
        <end position="444"/>
    </location>
</feature>
<evidence type="ECO:0000256" key="10">
    <source>
        <dbReference type="SAM" id="MobiDB-lite"/>
    </source>
</evidence>
<dbReference type="Gene3D" id="2.130.10.10">
    <property type="entry name" value="YVTN repeat-like/Quinoprotein amine dehydrogenase"/>
    <property type="match status" value="2"/>
</dbReference>
<dbReference type="InterPro" id="IPR001680">
    <property type="entry name" value="WD40_rpt"/>
</dbReference>
<dbReference type="PANTHER" id="PTHR22851">
    <property type="entry name" value="U3 SMALL NUCLEOLAR RNA U3 SNORNA ASSOCIATED PROTEIN"/>
    <property type="match status" value="1"/>
</dbReference>
<dbReference type="PROSITE" id="PS50082">
    <property type="entry name" value="WD_REPEATS_2"/>
    <property type="match status" value="4"/>
</dbReference>
<evidence type="ECO:0000259" key="11">
    <source>
        <dbReference type="Pfam" id="PF04158"/>
    </source>
</evidence>
<feature type="repeat" description="WD" evidence="9">
    <location>
        <begin position="325"/>
        <end position="366"/>
    </location>
</feature>
<gene>
    <name evidence="12" type="ORF">H696_01803</name>
</gene>
<evidence type="ECO:0000256" key="6">
    <source>
        <dbReference type="ARBA" id="ARBA00023242"/>
    </source>
</evidence>
<dbReference type="FunFam" id="2.130.10.10:FF:000132">
    <property type="entry name" value="DDB1- and CUL4-associated factor 13"/>
    <property type="match status" value="1"/>
</dbReference>
<dbReference type="GO" id="GO:0016567">
    <property type="term" value="P:protein ubiquitination"/>
    <property type="evidence" value="ECO:0007669"/>
    <property type="project" value="UniProtKB-UniPathway"/>
</dbReference>
<dbReference type="InterPro" id="IPR007287">
    <property type="entry name" value="Sof1"/>
</dbReference>
<proteinExistence type="inferred from homology"/>
<evidence type="ECO:0000256" key="8">
    <source>
        <dbReference type="ARBA" id="ARBA00032239"/>
    </source>
</evidence>
<dbReference type="STRING" id="691883.A0A058ZG10"/>
<dbReference type="PANTHER" id="PTHR22851:SF0">
    <property type="entry name" value="DDB1- AND CUL4-ASSOCIATED FACTOR 13"/>
    <property type="match status" value="1"/>
</dbReference>
<sequence length="449" mass="51531">MKIRMLSRDAAQTTRPRSNDLPRLPRNLDPELHPFSQAREYTRALNATKLERVFAKPFVAALDGHRDGVYCMARHPNHLSAMISGSGDGELRVWNLINQKTVWSHTAHKGFVRGVCVANDGRSILSCGDDKAIRMWNFDYDNKNWATAVTEEAESVWLDDEGFTSIDYHRSDQLFATCNSSVQIWNYERSNPLFNLSWGADSLHCVRFNPTETHVLASAGSDRMIMLYDIRTKSPLTKLTLAMKTNAIAWNPMQAFNFTAANEDHNCYTFDMRNMSSALNILKDHVSAVMDIDYSPTGKEIVTGSYDCSIRLFRANEGHSRDIYHTRRMQRIFCVRFSQDNKYVVTGSDDTNLRLWKARAAEKLGPVSSRERAALNYADTLRGRFKHMPEVRRIARHRHIPKAIHTAARTKREMKEAIQRKEDNMRENSRSGSIPREAERKKNIVSQSR</sequence>
<evidence type="ECO:0000313" key="12">
    <source>
        <dbReference type="EMBL" id="KCV72407.1"/>
    </source>
</evidence>
<dbReference type="CDD" id="cd00200">
    <property type="entry name" value="WD40"/>
    <property type="match status" value="1"/>
</dbReference>
<dbReference type="EMBL" id="KB932202">
    <property type="protein sequence ID" value="KCV72407.1"/>
    <property type="molecule type" value="Genomic_DNA"/>
</dbReference>
<evidence type="ECO:0000256" key="9">
    <source>
        <dbReference type="PROSITE-ProRule" id="PRU00221"/>
    </source>
</evidence>
<dbReference type="UniPathway" id="UPA00143"/>
<keyword evidence="13" id="KW-1185">Reference proteome</keyword>
<feature type="repeat" description="WD" evidence="9">
    <location>
        <begin position="105"/>
        <end position="139"/>
    </location>
</feature>
<evidence type="ECO:0000256" key="3">
    <source>
        <dbReference type="ARBA" id="ARBA00021762"/>
    </source>
</evidence>
<dbReference type="PROSITE" id="PS00678">
    <property type="entry name" value="WD_REPEATS_1"/>
    <property type="match status" value="2"/>
</dbReference>
<keyword evidence="4 9" id="KW-0853">WD repeat</keyword>
<accession>A0A058ZG10</accession>
<dbReference type="OMA" id="EDHNAYI"/>
<name>A0A058ZG10_FONAL</name>
<comment type="similarity">
    <text evidence="2">Belongs to the WD repeat DCAF13/WDSOF1 family.</text>
</comment>
<dbReference type="PRINTS" id="PR00320">
    <property type="entry name" value="GPROTEINBRPT"/>
</dbReference>
<organism evidence="12">
    <name type="scientific">Fonticula alba</name>
    <name type="common">Slime mold</name>
    <dbReference type="NCBI Taxonomy" id="691883"/>
    <lineage>
        <taxon>Eukaryota</taxon>
        <taxon>Rotosphaerida</taxon>
        <taxon>Fonticulaceae</taxon>
        <taxon>Fonticula</taxon>
    </lineage>
</organism>
<dbReference type="GO" id="GO:0032040">
    <property type="term" value="C:small-subunit processome"/>
    <property type="evidence" value="ECO:0007669"/>
    <property type="project" value="TreeGrafter"/>
</dbReference>
<reference evidence="12" key="1">
    <citation type="submission" date="2013-04" db="EMBL/GenBank/DDBJ databases">
        <title>The Genome Sequence of Fonticula alba ATCC 38817.</title>
        <authorList>
            <consortium name="The Broad Institute Genomics Platform"/>
            <person name="Russ C."/>
            <person name="Cuomo C."/>
            <person name="Burger G."/>
            <person name="Gray M.W."/>
            <person name="Holland P.W.H."/>
            <person name="King N."/>
            <person name="Lang F.B.F."/>
            <person name="Roger A.J."/>
            <person name="Ruiz-Trillo I."/>
            <person name="Brown M."/>
            <person name="Walker B."/>
            <person name="Young S."/>
            <person name="Zeng Q."/>
            <person name="Gargeya S."/>
            <person name="Fitzgerald M."/>
            <person name="Haas B."/>
            <person name="Abouelleil A."/>
            <person name="Allen A.W."/>
            <person name="Alvarado L."/>
            <person name="Arachchi H.M."/>
            <person name="Berlin A.M."/>
            <person name="Chapman S.B."/>
            <person name="Gainer-Dewar J."/>
            <person name="Goldberg J."/>
            <person name="Griggs A."/>
            <person name="Gujja S."/>
            <person name="Hansen M."/>
            <person name="Howarth C."/>
            <person name="Imamovic A."/>
            <person name="Ireland A."/>
            <person name="Larimer J."/>
            <person name="McCowan C."/>
            <person name="Murphy C."/>
            <person name="Pearson M."/>
            <person name="Poon T.W."/>
            <person name="Priest M."/>
            <person name="Roberts A."/>
            <person name="Saif S."/>
            <person name="Shea T."/>
            <person name="Sisk P."/>
            <person name="Sykes S."/>
            <person name="Wortman J."/>
            <person name="Nusbaum C."/>
            <person name="Birren B."/>
        </authorList>
    </citation>
    <scope>NUCLEOTIDE SEQUENCE [LARGE SCALE GENOMIC DNA]</scope>
    <source>
        <strain evidence="12">ATCC 38817</strain>
    </source>
</reference>
<evidence type="ECO:0000256" key="5">
    <source>
        <dbReference type="ARBA" id="ARBA00022737"/>
    </source>
</evidence>
<dbReference type="SMART" id="SM00320">
    <property type="entry name" value="WD40"/>
    <property type="match status" value="6"/>
</dbReference>
<keyword evidence="6" id="KW-0539">Nucleus</keyword>
<evidence type="ECO:0000256" key="4">
    <source>
        <dbReference type="ARBA" id="ARBA00022574"/>
    </source>
</evidence>
<dbReference type="OrthoDB" id="10249065at2759"/>
<evidence type="ECO:0000256" key="1">
    <source>
        <dbReference type="ARBA" id="ARBA00004604"/>
    </source>
</evidence>
<dbReference type="eggNOG" id="KOG0268">
    <property type="taxonomic scope" value="Eukaryota"/>
</dbReference>
<comment type="subcellular location">
    <subcellularLocation>
        <location evidence="1">Nucleus</location>
        <location evidence="1">Nucleolus</location>
    </subcellularLocation>
</comment>
<evidence type="ECO:0000256" key="2">
    <source>
        <dbReference type="ARBA" id="ARBA00005649"/>
    </source>
</evidence>
<feature type="repeat" description="WD" evidence="9">
    <location>
        <begin position="282"/>
        <end position="323"/>
    </location>
</feature>
<dbReference type="Proteomes" id="UP000030693">
    <property type="component" value="Unassembled WGS sequence"/>
</dbReference>
<dbReference type="AlphaFoldDB" id="A0A058ZG10"/>
<evidence type="ECO:0000256" key="7">
    <source>
        <dbReference type="ARBA" id="ARBA00023274"/>
    </source>
</evidence>
<dbReference type="PROSITE" id="PS50294">
    <property type="entry name" value="WD_REPEATS_REGION"/>
    <property type="match status" value="4"/>
</dbReference>
<dbReference type="SUPFAM" id="SSF50978">
    <property type="entry name" value="WD40 repeat-like"/>
    <property type="match status" value="1"/>
</dbReference>
<dbReference type="RefSeq" id="XP_009493985.1">
    <property type="nucleotide sequence ID" value="XM_009495710.1"/>
</dbReference>
<dbReference type="InterPro" id="IPR015943">
    <property type="entry name" value="WD40/YVTN_repeat-like_dom_sf"/>
</dbReference>
<dbReference type="GO" id="GO:0000462">
    <property type="term" value="P:maturation of SSU-rRNA from tricistronic rRNA transcript (SSU-rRNA, 5.8S rRNA, LSU-rRNA)"/>
    <property type="evidence" value="ECO:0007669"/>
    <property type="project" value="TreeGrafter"/>
</dbReference>
<dbReference type="InterPro" id="IPR036322">
    <property type="entry name" value="WD40_repeat_dom_sf"/>
</dbReference>
<feature type="compositionally biased region" description="Basic and acidic residues" evidence="10">
    <location>
        <begin position="419"/>
        <end position="429"/>
    </location>
</feature>
<dbReference type="InterPro" id="IPR019775">
    <property type="entry name" value="WD40_repeat_CS"/>
</dbReference>
<feature type="region of interest" description="Disordered" evidence="10">
    <location>
        <begin position="1"/>
        <end position="32"/>
    </location>
</feature>
<dbReference type="Pfam" id="PF00400">
    <property type="entry name" value="WD40"/>
    <property type="match status" value="5"/>
</dbReference>
<keyword evidence="7" id="KW-0687">Ribonucleoprotein</keyword>
<feature type="repeat" description="WD" evidence="9">
    <location>
        <begin position="62"/>
        <end position="104"/>
    </location>
</feature>
<feature type="region of interest" description="Disordered" evidence="10">
    <location>
        <begin position="419"/>
        <end position="449"/>
    </location>
</feature>
<dbReference type="InterPro" id="IPR020472">
    <property type="entry name" value="WD40_PAC1"/>
</dbReference>
<protein>
    <recommendedName>
        <fullName evidence="3">DDB1- and CUL4-associated factor 13</fullName>
    </recommendedName>
    <alternativeName>
        <fullName evidence="8">WD repeat and SOF domain-containing protein 1</fullName>
    </alternativeName>
</protein>
<dbReference type="InterPro" id="IPR051733">
    <property type="entry name" value="WD_repeat_DCAF13/WDSOF1"/>
</dbReference>
<evidence type="ECO:0000313" key="13">
    <source>
        <dbReference type="Proteomes" id="UP000030693"/>
    </source>
</evidence>
<dbReference type="GeneID" id="20526528"/>